<evidence type="ECO:0000313" key="5">
    <source>
        <dbReference type="Proteomes" id="UP000050502"/>
    </source>
</evidence>
<feature type="compositionally biased region" description="Low complexity" evidence="1">
    <location>
        <begin position="200"/>
        <end position="209"/>
    </location>
</feature>
<keyword evidence="2" id="KW-0472">Membrane</keyword>
<sequence>MRRLGLILVLVVWVWRASVAHADAPNYAGVVVQHGDGRVETACVAFEEESISGADLLMRSGLDVLMDVSGGAKVCAIGGEGCQYPAESCFCQCEGNGPCVYWSYWHLDPESGTWQYSNLGAGAYQVHHGDVDGWRWGAGTPGNAAEPPLLTFADVCADVVSTPTPTPGMRVVPSVTPEPVSPRATIARETPTPLPPPTPTLATSPSEPLSEGASPWRLLAFGAFVAVLVGGMLMSRRR</sequence>
<keyword evidence="2" id="KW-1133">Transmembrane helix</keyword>
<proteinExistence type="predicted"/>
<organism evidence="4 5">
    <name type="scientific">Ardenticatena maritima</name>
    <dbReference type="NCBI Taxonomy" id="872965"/>
    <lineage>
        <taxon>Bacteria</taxon>
        <taxon>Bacillati</taxon>
        <taxon>Chloroflexota</taxon>
        <taxon>Ardenticatenia</taxon>
        <taxon>Ardenticatenales</taxon>
        <taxon>Ardenticatenaceae</taxon>
        <taxon>Ardenticatena</taxon>
    </lineage>
</organism>
<dbReference type="AlphaFoldDB" id="A0A0P6YTA2"/>
<evidence type="ECO:0000256" key="2">
    <source>
        <dbReference type="SAM" id="Phobius"/>
    </source>
</evidence>
<evidence type="ECO:0000256" key="3">
    <source>
        <dbReference type="SAM" id="SignalP"/>
    </source>
</evidence>
<feature type="compositionally biased region" description="Low complexity" evidence="1">
    <location>
        <begin position="171"/>
        <end position="182"/>
    </location>
</feature>
<protein>
    <submittedName>
        <fullName evidence="4">Uncharacterized protein</fullName>
    </submittedName>
</protein>
<evidence type="ECO:0000256" key="1">
    <source>
        <dbReference type="SAM" id="MobiDB-lite"/>
    </source>
</evidence>
<reference evidence="4 5" key="1">
    <citation type="submission" date="2015-07" db="EMBL/GenBank/DDBJ databases">
        <title>Whole genome sequence of Ardenticatena maritima DSM 23922.</title>
        <authorList>
            <person name="Hemp J."/>
            <person name="Ward L.M."/>
            <person name="Pace L.A."/>
            <person name="Fischer W.W."/>
        </authorList>
    </citation>
    <scope>NUCLEOTIDE SEQUENCE [LARGE SCALE GENOMIC DNA]</scope>
    <source>
        <strain evidence="4 5">110S</strain>
    </source>
</reference>
<feature type="chain" id="PRO_5006133871" evidence="3">
    <location>
        <begin position="23"/>
        <end position="238"/>
    </location>
</feature>
<dbReference type="RefSeq" id="WP_060687328.1">
    <property type="nucleotide sequence ID" value="NZ_LGKN01000004.1"/>
</dbReference>
<feature type="signal peptide" evidence="3">
    <location>
        <begin position="1"/>
        <end position="22"/>
    </location>
</feature>
<dbReference type="EMBL" id="LGKN01000004">
    <property type="protein sequence ID" value="KPL88312.1"/>
    <property type="molecule type" value="Genomic_DNA"/>
</dbReference>
<feature type="transmembrane region" description="Helical" evidence="2">
    <location>
        <begin position="216"/>
        <end position="234"/>
    </location>
</feature>
<keyword evidence="3" id="KW-0732">Signal</keyword>
<feature type="region of interest" description="Disordered" evidence="1">
    <location>
        <begin position="167"/>
        <end position="209"/>
    </location>
</feature>
<name>A0A0P6YTA2_9CHLR</name>
<accession>A0A0P6YTA2</accession>
<evidence type="ECO:0000313" key="4">
    <source>
        <dbReference type="EMBL" id="KPL88312.1"/>
    </source>
</evidence>
<gene>
    <name evidence="4" type="ORF">SE16_05640</name>
</gene>
<dbReference type="Proteomes" id="UP000050502">
    <property type="component" value="Unassembled WGS sequence"/>
</dbReference>
<keyword evidence="2" id="KW-0812">Transmembrane</keyword>
<comment type="caution">
    <text evidence="4">The sequence shown here is derived from an EMBL/GenBank/DDBJ whole genome shotgun (WGS) entry which is preliminary data.</text>
</comment>